<dbReference type="EMBL" id="JAYMGO010000002">
    <property type="protein sequence ID" value="KAL1280748.1"/>
    <property type="molecule type" value="Genomic_DNA"/>
</dbReference>
<protein>
    <submittedName>
        <fullName evidence="1">Uncharacterized protein</fullName>
    </submittedName>
</protein>
<reference evidence="1 2" key="1">
    <citation type="submission" date="2023-09" db="EMBL/GenBank/DDBJ databases">
        <authorList>
            <person name="Wang M."/>
        </authorList>
    </citation>
    <scope>NUCLEOTIDE SEQUENCE [LARGE SCALE GENOMIC DNA]</scope>
    <source>
        <strain evidence="1">GT-2023</strain>
        <tissue evidence="1">Liver</tissue>
    </source>
</reference>
<keyword evidence="2" id="KW-1185">Reference proteome</keyword>
<gene>
    <name evidence="1" type="ORF">QQF64_015348</name>
</gene>
<dbReference type="Proteomes" id="UP001558613">
    <property type="component" value="Unassembled WGS sequence"/>
</dbReference>
<organism evidence="1 2">
    <name type="scientific">Cirrhinus molitorella</name>
    <name type="common">mud carp</name>
    <dbReference type="NCBI Taxonomy" id="172907"/>
    <lineage>
        <taxon>Eukaryota</taxon>
        <taxon>Metazoa</taxon>
        <taxon>Chordata</taxon>
        <taxon>Craniata</taxon>
        <taxon>Vertebrata</taxon>
        <taxon>Euteleostomi</taxon>
        <taxon>Actinopterygii</taxon>
        <taxon>Neopterygii</taxon>
        <taxon>Teleostei</taxon>
        <taxon>Ostariophysi</taxon>
        <taxon>Cypriniformes</taxon>
        <taxon>Cyprinidae</taxon>
        <taxon>Labeoninae</taxon>
        <taxon>Labeonini</taxon>
        <taxon>Cirrhinus</taxon>
    </lineage>
</organism>
<sequence>MAIRNNGNETQSPGCLQVLVLKRVAGPLLYPNDQADEQVLALFGEEKGGLRFHRKPLAHRGMWGNSLSQINTSPFQFATVHRILSQRAKNQLISAIAQRSLGIFQRPVIQPHLFGVYTFSFAKMELQGLPERL</sequence>
<comment type="caution">
    <text evidence="1">The sequence shown here is derived from an EMBL/GenBank/DDBJ whole genome shotgun (WGS) entry which is preliminary data.</text>
</comment>
<accession>A0ABR3NVP2</accession>
<proteinExistence type="predicted"/>
<evidence type="ECO:0000313" key="1">
    <source>
        <dbReference type="EMBL" id="KAL1280748.1"/>
    </source>
</evidence>
<evidence type="ECO:0000313" key="2">
    <source>
        <dbReference type="Proteomes" id="UP001558613"/>
    </source>
</evidence>
<name>A0ABR3NVP2_9TELE</name>